<evidence type="ECO:0000256" key="14">
    <source>
        <dbReference type="SAM" id="Phobius"/>
    </source>
</evidence>
<organism evidence="16 17">
    <name type="scientific">Hymenochirus boettgeri</name>
    <name type="common">Congo dwarf clawed frog</name>
    <dbReference type="NCBI Taxonomy" id="247094"/>
    <lineage>
        <taxon>Eukaryota</taxon>
        <taxon>Metazoa</taxon>
        <taxon>Chordata</taxon>
        <taxon>Craniata</taxon>
        <taxon>Vertebrata</taxon>
        <taxon>Euteleostomi</taxon>
        <taxon>Amphibia</taxon>
        <taxon>Batrachia</taxon>
        <taxon>Anura</taxon>
        <taxon>Pipoidea</taxon>
        <taxon>Pipidae</taxon>
        <taxon>Pipinae</taxon>
        <taxon>Hymenochirus</taxon>
    </lineage>
</organism>
<dbReference type="PRINTS" id="PR00237">
    <property type="entry name" value="GPCRRHODOPSN"/>
</dbReference>
<keyword evidence="8 12" id="KW-0675">Receptor</keyword>
<evidence type="ECO:0000256" key="5">
    <source>
        <dbReference type="ARBA" id="ARBA00023040"/>
    </source>
</evidence>
<feature type="transmembrane region" description="Helical" evidence="14">
    <location>
        <begin position="336"/>
        <end position="360"/>
    </location>
</feature>
<keyword evidence="5 12" id="KW-0297">G-protein coupled receptor</keyword>
<feature type="compositionally biased region" description="Polar residues" evidence="13">
    <location>
        <begin position="56"/>
        <end position="76"/>
    </location>
</feature>
<keyword evidence="15" id="KW-0732">Signal</keyword>
<keyword evidence="7 11" id="KW-1015">Disulfide bond</keyword>
<feature type="transmembrane region" description="Helical" evidence="14">
    <location>
        <begin position="96"/>
        <end position="120"/>
    </location>
</feature>
<evidence type="ECO:0008006" key="18">
    <source>
        <dbReference type="Google" id="ProtNLM"/>
    </source>
</evidence>
<dbReference type="GO" id="GO:0015057">
    <property type="term" value="F:thrombin-activated receptor activity"/>
    <property type="evidence" value="ECO:0007669"/>
    <property type="project" value="InterPro"/>
</dbReference>
<feature type="transmembrane region" description="Helical" evidence="14">
    <location>
        <begin position="210"/>
        <end position="231"/>
    </location>
</feature>
<keyword evidence="9" id="KW-0325">Glycoprotein</keyword>
<evidence type="ECO:0000256" key="2">
    <source>
        <dbReference type="ARBA" id="ARBA00022475"/>
    </source>
</evidence>
<keyword evidence="3 12" id="KW-0812">Transmembrane</keyword>
<feature type="disulfide bond" evidence="11">
    <location>
        <begin position="167"/>
        <end position="246"/>
    </location>
</feature>
<gene>
    <name evidence="16" type="ORF">GDO86_002328</name>
</gene>
<dbReference type="AlphaFoldDB" id="A0A8T2KGG4"/>
<feature type="chain" id="PRO_5035720828" description="Proteinase-activated receptor 3" evidence="15">
    <location>
        <begin position="17"/>
        <end position="383"/>
    </location>
</feature>
<evidence type="ECO:0000313" key="17">
    <source>
        <dbReference type="Proteomes" id="UP000812440"/>
    </source>
</evidence>
<evidence type="ECO:0000256" key="11">
    <source>
        <dbReference type="PIRSR" id="PIRSR603912-52"/>
    </source>
</evidence>
<dbReference type="PRINTS" id="PR01429">
    <property type="entry name" value="PROTEASEAR3"/>
</dbReference>
<feature type="transmembrane region" description="Helical" evidence="14">
    <location>
        <begin position="172"/>
        <end position="190"/>
    </location>
</feature>
<dbReference type="FunFam" id="1.20.1070.10:FF:000040">
    <property type="entry name" value="Coagulation factor 2 (thrombin) receptor"/>
    <property type="match status" value="1"/>
</dbReference>
<dbReference type="GO" id="GO:0035025">
    <property type="term" value="P:positive regulation of Rho protein signal transduction"/>
    <property type="evidence" value="ECO:0007669"/>
    <property type="project" value="TreeGrafter"/>
</dbReference>
<evidence type="ECO:0000256" key="9">
    <source>
        <dbReference type="ARBA" id="ARBA00023180"/>
    </source>
</evidence>
<dbReference type="PANTHER" id="PTHR24232">
    <property type="entry name" value="G-PROTEIN COUPLED RECEPTOR"/>
    <property type="match status" value="1"/>
</dbReference>
<evidence type="ECO:0000256" key="6">
    <source>
        <dbReference type="ARBA" id="ARBA00023136"/>
    </source>
</evidence>
<comment type="similarity">
    <text evidence="12">Belongs to the G-protein coupled receptor 1 family.</text>
</comment>
<dbReference type="InterPro" id="IPR003943">
    <property type="entry name" value="Prot_act_rcpt_3"/>
</dbReference>
<dbReference type="PRINTS" id="PR01428">
    <property type="entry name" value="PROTEASEAR"/>
</dbReference>
<evidence type="ECO:0000256" key="13">
    <source>
        <dbReference type="SAM" id="MobiDB-lite"/>
    </source>
</evidence>
<dbReference type="SUPFAM" id="SSF81321">
    <property type="entry name" value="Family A G protein-coupled receptor-like"/>
    <property type="match status" value="1"/>
</dbReference>
<evidence type="ECO:0000256" key="10">
    <source>
        <dbReference type="ARBA" id="ARBA00023224"/>
    </source>
</evidence>
<evidence type="ECO:0000256" key="7">
    <source>
        <dbReference type="ARBA" id="ARBA00023157"/>
    </source>
</evidence>
<feature type="transmembrane region" description="Helical" evidence="14">
    <location>
        <begin position="259"/>
        <end position="284"/>
    </location>
</feature>
<name>A0A8T2KGG4_9PIPI</name>
<dbReference type="Pfam" id="PF00001">
    <property type="entry name" value="7tm_1"/>
    <property type="match status" value="1"/>
</dbReference>
<reference evidence="16" key="1">
    <citation type="thesis" date="2020" institute="ProQuest LLC" country="789 East Eisenhower Parkway, Ann Arbor, MI, USA">
        <title>Comparative Genomics and Chromosome Evolution.</title>
        <authorList>
            <person name="Mudd A.B."/>
        </authorList>
    </citation>
    <scope>NUCLEOTIDE SEQUENCE</scope>
    <source>
        <strain evidence="16">Female2</strain>
        <tissue evidence="16">Blood</tissue>
    </source>
</reference>
<keyword evidence="10 12" id="KW-0807">Transducer</keyword>
<keyword evidence="4 14" id="KW-1133">Transmembrane helix</keyword>
<evidence type="ECO:0000256" key="12">
    <source>
        <dbReference type="RuleBase" id="RU000688"/>
    </source>
</evidence>
<keyword evidence="2" id="KW-1003">Cell membrane</keyword>
<feature type="compositionally biased region" description="Basic and acidic residues" evidence="13">
    <location>
        <begin position="43"/>
        <end position="55"/>
    </location>
</feature>
<dbReference type="InterPro" id="IPR003912">
    <property type="entry name" value="Protea_act_rcpt"/>
</dbReference>
<feature type="transmembrane region" description="Helical" evidence="14">
    <location>
        <begin position="132"/>
        <end position="152"/>
    </location>
</feature>
<accession>A0A8T2KGG4</accession>
<evidence type="ECO:0000256" key="3">
    <source>
        <dbReference type="ARBA" id="ARBA00022692"/>
    </source>
</evidence>
<dbReference type="Gene3D" id="1.20.1070.10">
    <property type="entry name" value="Rhodopsin 7-helix transmembrane proteins"/>
    <property type="match status" value="1"/>
</dbReference>
<dbReference type="InterPro" id="IPR000276">
    <property type="entry name" value="GPCR_Rhodpsn"/>
</dbReference>
<protein>
    <recommendedName>
        <fullName evidence="18">Proteinase-activated receptor 3</fullName>
    </recommendedName>
</protein>
<keyword evidence="6 14" id="KW-0472">Membrane</keyword>
<evidence type="ECO:0000256" key="15">
    <source>
        <dbReference type="SAM" id="SignalP"/>
    </source>
</evidence>
<dbReference type="Proteomes" id="UP000812440">
    <property type="component" value="Chromosome 1"/>
</dbReference>
<evidence type="ECO:0000256" key="4">
    <source>
        <dbReference type="ARBA" id="ARBA00022989"/>
    </source>
</evidence>
<dbReference type="PANTHER" id="PTHR24232:SF0">
    <property type="entry name" value="PROTEINASE-ACTIVATED RECEPTOR 3"/>
    <property type="match status" value="1"/>
</dbReference>
<evidence type="ECO:0000313" key="16">
    <source>
        <dbReference type="EMBL" id="KAG8456505.1"/>
    </source>
</evidence>
<feature type="signal peptide" evidence="15">
    <location>
        <begin position="1"/>
        <end position="16"/>
    </location>
</feature>
<dbReference type="OrthoDB" id="8859266at2759"/>
<proteinExistence type="inferred from homology"/>
<dbReference type="PROSITE" id="PS00237">
    <property type="entry name" value="G_PROTEIN_RECEP_F1_1"/>
    <property type="match status" value="1"/>
</dbReference>
<feature type="transmembrane region" description="Helical" evidence="14">
    <location>
        <begin position="296"/>
        <end position="316"/>
    </location>
</feature>
<dbReference type="CDD" id="cd15371">
    <property type="entry name" value="7tmA_PAR3"/>
    <property type="match status" value="1"/>
</dbReference>
<dbReference type="GO" id="GO:0007596">
    <property type="term" value="P:blood coagulation"/>
    <property type="evidence" value="ECO:0007669"/>
    <property type="project" value="InterPro"/>
</dbReference>
<comment type="subcellular location">
    <subcellularLocation>
        <location evidence="1">Cell membrane</location>
        <topology evidence="1">Multi-pass membrane protein</topology>
    </subcellularLocation>
</comment>
<keyword evidence="17" id="KW-1185">Reference proteome</keyword>
<evidence type="ECO:0000256" key="8">
    <source>
        <dbReference type="ARBA" id="ARBA00023170"/>
    </source>
</evidence>
<sequence>MKVLLALLLLYGVSLGLEHKLKANDIIPDKNESTGLPKTFRGRSGDYEKVPEDSSHVSPETSLPTNNKPSNLGSKKTHMEVNNATTVFLSSKISTVLIPGIYGIIVLVGVPSNAIVLWMLFYRVRSVCSTVLYTSLATSDLLFCLILPFKIAYHINGNNWIFGETMCQVATIFLYGNMYCSIFLLMCISINRYLAIVHPFLYRVLPKRTYAILMCALMWIIVVVYMIPFFITKQTYYLKELNIITCHDVYDISEDVFQFYYFMSLSIFGFLIPFFVVAFCYFSIIRSLATNEHKRFCYVKITILLFIIFALCFTPSNVILLVHQVRYHYSYRDDLYAMYLIALCLSSLNSCLDPFLYFLLSKKMNALPNFKTRNEAQAKLIYN</sequence>
<dbReference type="EMBL" id="JAACNH010000001">
    <property type="protein sequence ID" value="KAG8456505.1"/>
    <property type="molecule type" value="Genomic_DNA"/>
</dbReference>
<feature type="region of interest" description="Disordered" evidence="13">
    <location>
        <begin position="37"/>
        <end position="76"/>
    </location>
</feature>
<evidence type="ECO:0000256" key="1">
    <source>
        <dbReference type="ARBA" id="ARBA00004651"/>
    </source>
</evidence>
<dbReference type="GO" id="GO:0007200">
    <property type="term" value="P:phospholipase C-activating G protein-coupled receptor signaling pathway"/>
    <property type="evidence" value="ECO:0007669"/>
    <property type="project" value="TreeGrafter"/>
</dbReference>
<comment type="caution">
    <text evidence="16">The sequence shown here is derived from an EMBL/GenBank/DDBJ whole genome shotgun (WGS) entry which is preliminary data.</text>
</comment>
<dbReference type="GO" id="GO:0005886">
    <property type="term" value="C:plasma membrane"/>
    <property type="evidence" value="ECO:0007669"/>
    <property type="project" value="UniProtKB-SubCell"/>
</dbReference>